<keyword evidence="3" id="KW-1185">Reference proteome</keyword>
<dbReference type="Proteomes" id="UP001207605">
    <property type="component" value="Unassembled WGS sequence"/>
</dbReference>
<comment type="caution">
    <text evidence="2">The sequence shown here is derived from an EMBL/GenBank/DDBJ whole genome shotgun (WGS) entry which is preliminary data.</text>
</comment>
<evidence type="ECO:0008006" key="4">
    <source>
        <dbReference type="Google" id="ProtNLM"/>
    </source>
</evidence>
<reference evidence="2 3" key="1">
    <citation type="journal article" date="2021" name="ISME Commun">
        <title>Automated analysis of genomic sequences facilitates high-throughput and comprehensive description of bacteria.</title>
        <authorList>
            <person name="Hitch T.C.A."/>
        </authorList>
    </citation>
    <scope>NUCLEOTIDE SEQUENCE [LARGE SCALE GENOMIC DNA]</scope>
    <source>
        <strain evidence="2 3">Sanger_02</strain>
    </source>
</reference>
<name>A0ABT2S3M5_9FIRM</name>
<evidence type="ECO:0000313" key="3">
    <source>
        <dbReference type="Proteomes" id="UP001207605"/>
    </source>
</evidence>
<feature type="transmembrane region" description="Helical" evidence="1">
    <location>
        <begin position="6"/>
        <end position="22"/>
    </location>
</feature>
<dbReference type="RefSeq" id="WP_147609155.1">
    <property type="nucleotide sequence ID" value="NZ_JAOQJV010000002.1"/>
</dbReference>
<evidence type="ECO:0000256" key="1">
    <source>
        <dbReference type="SAM" id="Phobius"/>
    </source>
</evidence>
<keyword evidence="1" id="KW-0472">Membrane</keyword>
<accession>A0ABT2S3M5</accession>
<keyword evidence="1" id="KW-0812">Transmembrane</keyword>
<proteinExistence type="predicted"/>
<sequence length="108" mass="12628">MNIEFNQILTFVSVVAAVYFAFKSNSRANNDEVSKKAQVDAILSQKLDSISDDTKEIRKEITDVKVKVNDLSERVVMVEQSTKSAHHRLDRYEEEEIYHGKPRKRWWV</sequence>
<gene>
    <name evidence="2" type="ORF">OCV65_02940</name>
</gene>
<keyword evidence="1" id="KW-1133">Transmembrane helix</keyword>
<organism evidence="2 3">
    <name type="scientific">Dorea ammoniilytica</name>
    <dbReference type="NCBI Taxonomy" id="2981788"/>
    <lineage>
        <taxon>Bacteria</taxon>
        <taxon>Bacillati</taxon>
        <taxon>Bacillota</taxon>
        <taxon>Clostridia</taxon>
        <taxon>Lachnospirales</taxon>
        <taxon>Lachnospiraceae</taxon>
        <taxon>Dorea</taxon>
    </lineage>
</organism>
<evidence type="ECO:0000313" key="2">
    <source>
        <dbReference type="EMBL" id="MCU6699196.1"/>
    </source>
</evidence>
<protein>
    <recommendedName>
        <fullName evidence="4">DUF2746 domain-containing protein</fullName>
    </recommendedName>
</protein>
<dbReference type="EMBL" id="JAOQJV010000002">
    <property type="protein sequence ID" value="MCU6699196.1"/>
    <property type="molecule type" value="Genomic_DNA"/>
</dbReference>